<comment type="caution">
    <text evidence="2">The sequence shown here is derived from an EMBL/GenBank/DDBJ whole genome shotgun (WGS) entry which is preliminary data.</text>
</comment>
<sequence>MRGERGIYKTKVSHLPEASSLDKIGGYARNRFRHEPIYLTDEPRRFSAPTQCEVIARKETRDEPRNRREDDSRTAIHQTSLPNSLSRLCYSQMNWRDLLLGMDLINQQGHRIAELAHNHLEGTRLVDSRTTDWLDSRLLFVDGAVAQRLDAAARLFGPKSRKPIERRQIRSLTGHLYKVIRPKSGSITLAGCWI</sequence>
<feature type="region of interest" description="Disordered" evidence="1">
    <location>
        <begin position="55"/>
        <end position="78"/>
    </location>
</feature>
<evidence type="ECO:0000256" key="1">
    <source>
        <dbReference type="SAM" id="MobiDB-lite"/>
    </source>
</evidence>
<gene>
    <name evidence="2" type="ORF">DY000_02020971</name>
</gene>
<feature type="compositionally biased region" description="Basic and acidic residues" evidence="1">
    <location>
        <begin position="55"/>
        <end position="74"/>
    </location>
</feature>
<evidence type="ECO:0000313" key="3">
    <source>
        <dbReference type="Proteomes" id="UP000266723"/>
    </source>
</evidence>
<protein>
    <submittedName>
        <fullName evidence="2">Uncharacterized protein</fullName>
    </submittedName>
</protein>
<accession>A0ABQ7ECT6</accession>
<keyword evidence="3" id="KW-1185">Reference proteome</keyword>
<name>A0ABQ7ECT6_BRACR</name>
<proteinExistence type="predicted"/>
<evidence type="ECO:0000313" key="2">
    <source>
        <dbReference type="EMBL" id="KAF3594824.1"/>
    </source>
</evidence>
<dbReference type="EMBL" id="QGKV02000299">
    <property type="protein sequence ID" value="KAF3594824.1"/>
    <property type="molecule type" value="Genomic_DNA"/>
</dbReference>
<reference evidence="2 3" key="1">
    <citation type="journal article" date="2020" name="BMC Genomics">
        <title>Intraspecific diversification of the crop wild relative Brassica cretica Lam. using demographic model selection.</title>
        <authorList>
            <person name="Kioukis A."/>
            <person name="Michalopoulou V.A."/>
            <person name="Briers L."/>
            <person name="Pirintsos S."/>
            <person name="Studholme D.J."/>
            <person name="Pavlidis P."/>
            <person name="Sarris P.F."/>
        </authorList>
    </citation>
    <scope>NUCLEOTIDE SEQUENCE [LARGE SCALE GENOMIC DNA]</scope>
    <source>
        <strain evidence="3">cv. PFS-1207/04</strain>
    </source>
</reference>
<dbReference type="Proteomes" id="UP000266723">
    <property type="component" value="Unassembled WGS sequence"/>
</dbReference>
<organism evidence="2 3">
    <name type="scientific">Brassica cretica</name>
    <name type="common">Mustard</name>
    <dbReference type="NCBI Taxonomy" id="69181"/>
    <lineage>
        <taxon>Eukaryota</taxon>
        <taxon>Viridiplantae</taxon>
        <taxon>Streptophyta</taxon>
        <taxon>Embryophyta</taxon>
        <taxon>Tracheophyta</taxon>
        <taxon>Spermatophyta</taxon>
        <taxon>Magnoliopsida</taxon>
        <taxon>eudicotyledons</taxon>
        <taxon>Gunneridae</taxon>
        <taxon>Pentapetalae</taxon>
        <taxon>rosids</taxon>
        <taxon>malvids</taxon>
        <taxon>Brassicales</taxon>
        <taxon>Brassicaceae</taxon>
        <taxon>Brassiceae</taxon>
        <taxon>Brassica</taxon>
    </lineage>
</organism>